<dbReference type="EC" id="2.7.11.1" evidence="1"/>
<accession>A0AAV7ZTU2</accession>
<dbReference type="SUPFAM" id="SSF56112">
    <property type="entry name" value="Protein kinase-like (PK-like)"/>
    <property type="match status" value="1"/>
</dbReference>
<sequence>MGNIASFNKTDEQFKNLIYHLPPKDWIPKKHSILNTKYIIQQKLGSGSFGNVHLCVKKSTGETYAIKFETKIQDRHLEYEKKVYDILGGLPGVPQVYEFGETNYRQFLIMDYLGKNLNQLLYYCGNKFSLKTVLMIADQLISRLEHVHSKSFIYRDVKPDNFVIGRGKNKDQIYIIDFGLSKLYRDFWTHKPNQYKNKQTLVGTSRYCSTNTHLGIEQSRRDDLESLTYMLIYLLKGRLPWQDLEMSLKTPVNDQICNLKIVTKDTVLCEGISGEFLKVLRYCKNLEFDEKPNYSKLREIFRNLFLKRGYVYDYKFDWVVKKEKEKEKEFIQQKKGQNKKIIKKEEKEWVDNLFKNANERKDSISKENNSNLEEKEKNTNEENKKNNSKVEEKENNGKTVYKVNLLKENIFKKLENNNIGNRKEKQDNCDEKSKIEKVNSKNQNTSKIETDTKEFKIEDNNIKKIQKLKTLTLKRKKIHNNKLKVLIEQNLNEKTKIIFTNREKLFFSFKTKEEHEKRKKELSLYFIRKEEISRDQHKYIYHKIHKIKNLLNSNPKIENPSIKKQFLLIQNGFKQKLHFNQILILHNQLKELKFMIDQRNESLKEKNSCENMIFQSQNLTLSTKKLNKIKNDQVKKATNERVKKLFAKKIAVFDHIKKLDILQNDDLQKKKKKIEKKLKKSLSQKVILKIYNDINDFLIGVQDLLNELNN</sequence>
<protein>
    <recommendedName>
        <fullName evidence="1">non-specific serine/threonine protein kinase</fullName>
        <ecNumber evidence="1">2.7.11.1</ecNumber>
    </recommendedName>
</protein>
<dbReference type="InterPro" id="IPR017441">
    <property type="entry name" value="Protein_kinase_ATP_BS"/>
</dbReference>
<evidence type="ECO:0000256" key="1">
    <source>
        <dbReference type="ARBA" id="ARBA00012513"/>
    </source>
</evidence>
<feature type="binding site" evidence="4">
    <location>
        <position position="67"/>
    </location>
    <ligand>
        <name>ATP</name>
        <dbReference type="ChEBI" id="CHEBI:30616"/>
    </ligand>
</feature>
<keyword evidence="7" id="KW-0418">Kinase</keyword>
<name>A0AAV7ZTU2_9EUKA</name>
<feature type="region of interest" description="Disordered" evidence="5">
    <location>
        <begin position="360"/>
        <end position="396"/>
    </location>
</feature>
<keyword evidence="7" id="KW-0808">Transferase</keyword>
<dbReference type="InterPro" id="IPR008271">
    <property type="entry name" value="Ser/Thr_kinase_AS"/>
</dbReference>
<dbReference type="InterPro" id="IPR050235">
    <property type="entry name" value="CK1_Ser-Thr_kinase"/>
</dbReference>
<keyword evidence="2 4" id="KW-0547">Nucleotide-binding</keyword>
<feature type="compositionally biased region" description="Basic and acidic residues" evidence="5">
    <location>
        <begin position="372"/>
        <end position="396"/>
    </location>
</feature>
<dbReference type="Pfam" id="PF00069">
    <property type="entry name" value="Pkinase"/>
    <property type="match status" value="1"/>
</dbReference>
<evidence type="ECO:0000259" key="6">
    <source>
        <dbReference type="PROSITE" id="PS50011"/>
    </source>
</evidence>
<dbReference type="PROSITE" id="PS00107">
    <property type="entry name" value="PROTEIN_KINASE_ATP"/>
    <property type="match status" value="1"/>
</dbReference>
<dbReference type="CDD" id="cd14016">
    <property type="entry name" value="STKc_CK1"/>
    <property type="match status" value="1"/>
</dbReference>
<comment type="caution">
    <text evidence="7">The sequence shown here is derived from an EMBL/GenBank/DDBJ whole genome shotgun (WGS) entry which is preliminary data.</text>
</comment>
<evidence type="ECO:0000313" key="8">
    <source>
        <dbReference type="Proteomes" id="UP001146793"/>
    </source>
</evidence>
<feature type="domain" description="Protein kinase" evidence="6">
    <location>
        <begin position="38"/>
        <end position="306"/>
    </location>
</feature>
<reference evidence="7" key="1">
    <citation type="submission" date="2022-08" db="EMBL/GenBank/DDBJ databases">
        <title>Novel sulphate-reducing endosymbionts in the free-living metamonad Anaeramoeba.</title>
        <authorList>
            <person name="Jerlstrom-Hultqvist J."/>
            <person name="Cepicka I."/>
            <person name="Gallot-Lavallee L."/>
            <person name="Salas-Leiva D."/>
            <person name="Curtis B.A."/>
            <person name="Zahonova K."/>
            <person name="Pipaliya S."/>
            <person name="Dacks J."/>
            <person name="Roger A.J."/>
        </authorList>
    </citation>
    <scope>NUCLEOTIDE SEQUENCE</scope>
    <source>
        <strain evidence="7">Busselton2</strain>
    </source>
</reference>
<evidence type="ECO:0000256" key="5">
    <source>
        <dbReference type="SAM" id="MobiDB-lite"/>
    </source>
</evidence>
<dbReference type="AlphaFoldDB" id="A0AAV7ZTU2"/>
<dbReference type="InterPro" id="IPR011009">
    <property type="entry name" value="Kinase-like_dom_sf"/>
</dbReference>
<proteinExistence type="predicted"/>
<evidence type="ECO:0000256" key="3">
    <source>
        <dbReference type="ARBA" id="ARBA00022840"/>
    </source>
</evidence>
<dbReference type="EMBL" id="JANTQA010000023">
    <property type="protein sequence ID" value="KAJ3444251.1"/>
    <property type="molecule type" value="Genomic_DNA"/>
</dbReference>
<evidence type="ECO:0000256" key="2">
    <source>
        <dbReference type="ARBA" id="ARBA00022741"/>
    </source>
</evidence>
<evidence type="ECO:0000313" key="7">
    <source>
        <dbReference type="EMBL" id="KAJ3444251.1"/>
    </source>
</evidence>
<dbReference type="Proteomes" id="UP001146793">
    <property type="component" value="Unassembled WGS sequence"/>
</dbReference>
<dbReference type="InterPro" id="IPR000719">
    <property type="entry name" value="Prot_kinase_dom"/>
</dbReference>
<dbReference type="GO" id="GO:0005524">
    <property type="term" value="F:ATP binding"/>
    <property type="evidence" value="ECO:0007669"/>
    <property type="project" value="UniProtKB-UniRule"/>
</dbReference>
<evidence type="ECO:0000256" key="4">
    <source>
        <dbReference type="PROSITE-ProRule" id="PRU10141"/>
    </source>
</evidence>
<dbReference type="PANTHER" id="PTHR11909">
    <property type="entry name" value="CASEIN KINASE-RELATED"/>
    <property type="match status" value="1"/>
</dbReference>
<dbReference type="SMART" id="SM00220">
    <property type="entry name" value="S_TKc"/>
    <property type="match status" value="1"/>
</dbReference>
<dbReference type="Gene3D" id="1.10.510.10">
    <property type="entry name" value="Transferase(Phosphotransferase) domain 1"/>
    <property type="match status" value="1"/>
</dbReference>
<gene>
    <name evidence="7" type="ORF">M0812_10103</name>
</gene>
<dbReference type="PROSITE" id="PS00108">
    <property type="entry name" value="PROTEIN_KINASE_ST"/>
    <property type="match status" value="1"/>
</dbReference>
<keyword evidence="3 4" id="KW-0067">ATP-binding</keyword>
<dbReference type="GO" id="GO:0004674">
    <property type="term" value="F:protein serine/threonine kinase activity"/>
    <property type="evidence" value="ECO:0007669"/>
    <property type="project" value="UniProtKB-EC"/>
</dbReference>
<organism evidence="7 8">
    <name type="scientific">Anaeramoeba flamelloides</name>
    <dbReference type="NCBI Taxonomy" id="1746091"/>
    <lineage>
        <taxon>Eukaryota</taxon>
        <taxon>Metamonada</taxon>
        <taxon>Anaeramoebidae</taxon>
        <taxon>Anaeramoeba</taxon>
    </lineage>
</organism>
<dbReference type="PROSITE" id="PS50011">
    <property type="entry name" value="PROTEIN_KINASE_DOM"/>
    <property type="match status" value="1"/>
</dbReference>